<dbReference type="Proteomes" id="UP000220899">
    <property type="component" value="Segment"/>
</dbReference>
<evidence type="ECO:0000313" key="15">
    <source>
        <dbReference type="EMBL" id="AOO00657.1"/>
    </source>
</evidence>
<dbReference type="EMBL" id="KX349252">
    <property type="protein sequence ID" value="AOO03224.1"/>
    <property type="molecule type" value="Genomic_DNA"/>
</dbReference>
<dbReference type="EMBL" id="KX349244">
    <property type="protein sequence ID" value="AOO01513.1"/>
    <property type="molecule type" value="Genomic_DNA"/>
</dbReference>
<dbReference type="Proteomes" id="UP000220999">
    <property type="component" value="Segment"/>
</dbReference>
<dbReference type="EMBL" id="KX349262">
    <property type="protein sequence ID" value="AOO05363.1"/>
    <property type="molecule type" value="Genomic_DNA"/>
</dbReference>
<accession>A0A1D7RF13</accession>
<evidence type="ECO:0000313" key="44">
    <source>
        <dbReference type="EMBL" id="AOO06860.1"/>
    </source>
</evidence>
<dbReference type="Proteomes" id="UP000220101">
    <property type="component" value="Segment"/>
</dbReference>
<evidence type="ECO:0000313" key="35">
    <source>
        <dbReference type="EMBL" id="AOO04935.1"/>
    </source>
</evidence>
<dbReference type="EMBL" id="KX349256">
    <property type="protein sequence ID" value="AOO04080.1"/>
    <property type="molecule type" value="Genomic_DNA"/>
</dbReference>
<evidence type="ECO:0000313" key="52">
    <source>
        <dbReference type="EMBL" id="AOO08577.1"/>
    </source>
</evidence>
<dbReference type="Proteomes" id="UP000219740">
    <property type="component" value="Genome"/>
</dbReference>
<dbReference type="Proteomes" id="UP000219866">
    <property type="component" value="Segment"/>
</dbReference>
<evidence type="ECO:0000313" key="27">
    <source>
        <dbReference type="EMBL" id="AOO03224.1"/>
    </source>
</evidence>
<dbReference type="Proteomes" id="UP000220212">
    <property type="component" value="Segment"/>
</dbReference>
<dbReference type="Proteomes" id="UP000219918">
    <property type="component" value="Segment"/>
</dbReference>
<dbReference type="Proteomes" id="UP000219867">
    <property type="component" value="Segment"/>
</dbReference>
<organism evidence="12 62">
    <name type="scientific">Synechococcus phage S-RIM2</name>
    <dbReference type="NCBI Taxonomy" id="687800"/>
    <lineage>
        <taxon>Viruses</taxon>
        <taxon>Duplodnaviria</taxon>
        <taxon>Heunggongvirae</taxon>
        <taxon>Uroviricota</taxon>
        <taxon>Caudoviricetes</taxon>
        <taxon>Pantevenvirales</taxon>
        <taxon>Kyanoviridae</taxon>
        <taxon>Nerrivikvirus</taxon>
        <taxon>Nerrivikvirus srim2</taxon>
    </lineage>
</organism>
<dbReference type="EMBL" id="KX349247">
    <property type="protein sequence ID" value="AOO02155.1"/>
    <property type="molecule type" value="Genomic_DNA"/>
</dbReference>
<evidence type="ECO:0000313" key="36">
    <source>
        <dbReference type="EMBL" id="AOO05149.1"/>
    </source>
</evidence>
<dbReference type="Proteomes" id="UP000219940">
    <property type="component" value="Segment"/>
</dbReference>
<dbReference type="EMBL" id="KX349268">
    <property type="protein sequence ID" value="AOO06646.1"/>
    <property type="molecule type" value="Genomic_DNA"/>
</dbReference>
<dbReference type="EMBL" id="KX349284">
    <property type="protein sequence ID" value="AOO10079.1"/>
    <property type="molecule type" value="Genomic_DNA"/>
</dbReference>
<dbReference type="Proteomes" id="UP000229411">
    <property type="component" value="Segment"/>
</dbReference>
<evidence type="ECO:0000313" key="57">
    <source>
        <dbReference type="EMBL" id="AOO09649.1"/>
    </source>
</evidence>
<evidence type="ECO:0000313" key="43">
    <source>
        <dbReference type="EMBL" id="AOO06646.1"/>
    </source>
</evidence>
<dbReference type="Proteomes" id="UP000220326">
    <property type="component" value="Segment"/>
</dbReference>
<dbReference type="Proteomes" id="UP000220036">
    <property type="component" value="Segment"/>
</dbReference>
<dbReference type="Proteomes" id="UP000220510">
    <property type="component" value="Genome"/>
</dbReference>
<dbReference type="Proteomes" id="UP000220437">
    <property type="component" value="Segment"/>
</dbReference>
<evidence type="ECO:0000313" key="41">
    <source>
        <dbReference type="EMBL" id="AOO06218.1"/>
    </source>
</evidence>
<evidence type="ECO:0000313" key="55">
    <source>
        <dbReference type="EMBL" id="AOO09221.1"/>
    </source>
</evidence>
<dbReference type="EMBL" id="KX349276">
    <property type="protein sequence ID" value="AOO08362.1"/>
    <property type="molecule type" value="Genomic_DNA"/>
</dbReference>
<sequence>MKCKVQLYIAGSIFDEVVNARDYEHARQIALARNPGAQVMGVTVVFD</sequence>
<dbReference type="EMBL" id="KX349245">
    <property type="protein sequence ID" value="AOO01727.1"/>
    <property type="molecule type" value="Genomic_DNA"/>
</dbReference>
<dbReference type="EMBL" id="KX349261">
    <property type="protein sequence ID" value="AOO05149.1"/>
    <property type="molecule type" value="Genomic_DNA"/>
</dbReference>
<dbReference type="Proteomes" id="UP000219823">
    <property type="component" value="Segment"/>
</dbReference>
<evidence type="ECO:0000313" key="38">
    <source>
        <dbReference type="EMBL" id="AOO05577.1"/>
    </source>
</evidence>
<dbReference type="EMBL" id="KX349272">
    <property type="protein sequence ID" value="AOO07502.1"/>
    <property type="molecule type" value="Genomic_DNA"/>
</dbReference>
<dbReference type="EMBL" id="KX349277">
    <property type="protein sequence ID" value="AOO08577.1"/>
    <property type="molecule type" value="Genomic_DNA"/>
</dbReference>
<evidence type="ECO:0000313" key="23">
    <source>
        <dbReference type="EMBL" id="AOO02368.1"/>
    </source>
</evidence>
<evidence type="ECO:0000313" key="54">
    <source>
        <dbReference type="EMBL" id="AOO09006.1"/>
    </source>
</evidence>
<dbReference type="EMBL" id="KX349236">
    <property type="protein sequence ID" value="AON99801.1"/>
    <property type="molecule type" value="Genomic_DNA"/>
</dbReference>
<dbReference type="Proteomes" id="UP000220628">
    <property type="component" value="Segment"/>
</dbReference>
<dbReference type="Proteomes" id="UP000219893">
    <property type="component" value="Segment"/>
</dbReference>
<evidence type="ECO:0000313" key="18">
    <source>
        <dbReference type="EMBL" id="AOO01299.1"/>
    </source>
</evidence>
<evidence type="ECO:0000313" key="24">
    <source>
        <dbReference type="EMBL" id="AOO02582.1"/>
    </source>
</evidence>
<evidence type="ECO:0000313" key="10">
    <source>
        <dbReference type="EMBL" id="AON99588.1"/>
    </source>
</evidence>
<dbReference type="EMBL" id="KX349240">
    <property type="protein sequence ID" value="AOO00657.1"/>
    <property type="molecule type" value="Genomic_DNA"/>
</dbReference>
<dbReference type="EMBL" id="KX349271">
    <property type="protein sequence ID" value="AOO07288.1"/>
    <property type="molecule type" value="Genomic_DNA"/>
</dbReference>
<evidence type="ECO:0000313" key="9">
    <source>
        <dbReference type="EMBL" id="AON99374.1"/>
    </source>
</evidence>
<evidence type="ECO:0000313" key="50">
    <source>
        <dbReference type="EMBL" id="AOO08148.1"/>
    </source>
</evidence>
<dbReference type="EMBL" id="KX349250">
    <property type="protein sequence ID" value="AOO02796.1"/>
    <property type="molecule type" value="Genomic_DNA"/>
</dbReference>
<dbReference type="EMBL" id="KX349283">
    <property type="protein sequence ID" value="AOO09864.1"/>
    <property type="molecule type" value="Genomic_DNA"/>
</dbReference>
<dbReference type="EMBL" id="KX349233">
    <property type="protein sequence ID" value="AON99159.1"/>
    <property type="molecule type" value="Genomic_DNA"/>
</dbReference>
<evidence type="ECO:0000313" key="19">
    <source>
        <dbReference type="EMBL" id="AOO01513.1"/>
    </source>
</evidence>
<dbReference type="EMBL" id="KX349281">
    <property type="protein sequence ID" value="AOO09435.1"/>
    <property type="molecule type" value="Genomic_DNA"/>
</dbReference>
<evidence type="ECO:0000313" key="61">
    <source>
        <dbReference type="Proteomes" id="UP000219765"/>
    </source>
</evidence>
<dbReference type="Proteomes" id="UP000219987">
    <property type="component" value="Segment"/>
</dbReference>
<evidence type="ECO:0000313" key="30">
    <source>
        <dbReference type="EMBL" id="AOO03866.1"/>
    </source>
</evidence>
<dbReference type="Proteomes" id="UP000220815">
    <property type="component" value="Genome"/>
</dbReference>
<dbReference type="EMBL" id="KX349246">
    <property type="protein sequence ID" value="AOO01941.1"/>
    <property type="molecule type" value="Genomic_DNA"/>
</dbReference>
<dbReference type="Proteomes" id="UP000220257">
    <property type="component" value="Genome"/>
</dbReference>
<dbReference type="Proteomes" id="UP000220375">
    <property type="component" value="Segment"/>
</dbReference>
<dbReference type="EMBL" id="KX349282">
    <property type="protein sequence ID" value="AOO09649.1"/>
    <property type="molecule type" value="Genomic_DNA"/>
</dbReference>
<proteinExistence type="predicted"/>
<reference evidence="60 61" key="1">
    <citation type="journal article" date="2016" name="Environ. Microbiol.">
        <title>Genomic diversification of marine cyanophages into stable ecotypes.</title>
        <authorList>
            <person name="Marston M.F."/>
            <person name="Martiny J.B."/>
        </authorList>
    </citation>
    <scope>NUCLEOTIDE SEQUENCE [LARGE SCALE GENOMIC DNA]</scope>
    <source>
        <strain evidence="1">Fa_02_0709</strain>
        <strain evidence="2">Fa_10_0709</strain>
        <strain evidence="3">Fa_24_0709</strain>
        <strain evidence="4">LIS_01_1010</strain>
        <strain evidence="5">LIS_02_1013</strain>
        <strain evidence="6">LIS_06_1010</strain>
        <strain evidence="7">LIS_09_1010</strain>
        <strain evidence="8">LIS_11_1010</strain>
        <strain evidence="9">LIS_12_1010</strain>
        <strain evidence="10">LIS_14_1013</strain>
        <strain evidence="11">NJ_05_1013</strain>
        <strain evidence="12">Np_01_0709</strain>
        <strain evidence="13">Np_01_1112</strain>
        <strain evidence="14">Np_03_0709</strain>
        <strain evidence="15">Np_03_1112</strain>
        <strain evidence="16">Np_04_1112</strain>
        <strain evidence="17">Np_06_0912</strain>
        <strain evidence="18">Np_11_1112</strain>
        <strain evidence="19">Np_12_0912</strain>
        <strain evidence="20">Np_14_0912</strain>
        <strain evidence="21">Np_15_0709</strain>
        <strain evidence="22">Np_15_1112</strain>
        <strain evidence="23">Np_19_1112</strain>
        <strain evidence="24">Np_20_0912</strain>
        <strain evidence="25">Np_23_1112</strain>
        <strain evidence="26">Np_24_1112</strain>
        <strain evidence="27">Np_31_1112</strain>
        <strain evidence="28">Np_33_0912</strain>
        <strain evidence="29">Np_36_1112</strain>
        <strain evidence="30">RW_01_0709</strain>
        <strain evidence="31">RW_02_0113</strain>
        <strain evidence="32">RW_02_0709</strain>
        <strain evidence="33">RW_03_0709</strain>
        <strain evidence="34">RW_08_1112</strain>
        <strain evidence="35">RW_11_0905</strain>
        <strain evidence="36">RW_12_0113</strain>
        <strain evidence="37">RW_12_0709</strain>
        <strain evidence="38">RW_14_1112</strain>
        <strain evidence="39">RW_16_0905</strain>
        <strain evidence="40">RW_17_0113</strain>
        <strain evidence="41">RW_26_0905</strain>
        <strain evidence="42">RW_29_1112</strain>
        <strain evidence="43">RW_30_0905</strain>
        <strain evidence="44">RW_34_0905</strain>
        <strain evidence="45">RW_40_1112</strain>
        <strain evidence="46">Sn_25_0709</strain>
        <strain evidence="47">W1_01_0709</strain>
        <strain evidence="48">W1_01_0910</strain>
        <strain evidence="49">W1_03_0709</strain>
        <strain evidence="50">W1_08_0709</strain>
        <strain evidence="51">W1_09_0709</strain>
        <strain evidence="52">W1_12_0909</strain>
        <strain evidence="53">W1_13_0709</strain>
        <strain evidence="54">W1_16_0709</strain>
        <strain evidence="55">W2_02_0709</strain>
        <strain evidence="56">W2_13_0910</strain>
        <strain evidence="57">W2_14_0910</strain>
        <strain evidence="58">W2_32_0910</strain>
        <strain evidence="59">W2_39_0910</strain>
    </source>
</reference>
<dbReference type="EMBL" id="KX349235">
    <property type="protein sequence ID" value="AON99588.1"/>
    <property type="molecule type" value="Genomic_DNA"/>
</dbReference>
<dbReference type="Proteomes" id="UP000220171">
    <property type="component" value="Segment"/>
</dbReference>
<evidence type="ECO:0000313" key="60">
    <source>
        <dbReference type="Proteomes" id="UP000219740"/>
    </source>
</evidence>
<dbReference type="EMBL" id="KX349260">
    <property type="protein sequence ID" value="AOO04935.1"/>
    <property type="molecule type" value="Genomic_DNA"/>
</dbReference>
<dbReference type="EMBL" id="KX349263">
    <property type="protein sequence ID" value="AOO05577.1"/>
    <property type="molecule type" value="Genomic_DNA"/>
</dbReference>
<dbReference type="Proteomes" id="UP000220745">
    <property type="component" value="Segment"/>
</dbReference>
<evidence type="ECO:0000313" key="17">
    <source>
        <dbReference type="EMBL" id="AOO01085.1"/>
    </source>
</evidence>
<dbReference type="EMBL" id="KX349241">
    <property type="protein sequence ID" value="AOO00871.1"/>
    <property type="molecule type" value="Genomic_DNA"/>
</dbReference>
<dbReference type="EMBL" id="KX349228">
    <property type="protein sequence ID" value="AON98085.1"/>
    <property type="molecule type" value="Genomic_DNA"/>
</dbReference>
<evidence type="ECO:0000313" key="6">
    <source>
        <dbReference type="EMBL" id="AON98731.1"/>
    </source>
</evidence>
<dbReference type="Proteomes" id="UP000220878">
    <property type="component" value="Genome"/>
</dbReference>
<evidence type="ECO:0000313" key="51">
    <source>
        <dbReference type="EMBL" id="AOO08362.1"/>
    </source>
</evidence>
<dbReference type="EMBL" id="KX349231">
    <property type="protein sequence ID" value="AON98731.1"/>
    <property type="molecule type" value="Genomic_DNA"/>
</dbReference>
<evidence type="ECO:0000313" key="3">
    <source>
        <dbReference type="EMBL" id="AON98085.1"/>
    </source>
</evidence>
<dbReference type="EMBL" id="KX349273">
    <property type="protein sequence ID" value="AOO07717.1"/>
    <property type="molecule type" value="Genomic_DNA"/>
</dbReference>
<evidence type="ECO:0000313" key="7">
    <source>
        <dbReference type="EMBL" id="AON98945.1"/>
    </source>
</evidence>
<evidence type="ECO:0000313" key="34">
    <source>
        <dbReference type="EMBL" id="AOO04721.1"/>
    </source>
</evidence>
<dbReference type="EMBL" id="KX349230">
    <property type="protein sequence ID" value="AON98515.1"/>
    <property type="molecule type" value="Genomic_DNA"/>
</dbReference>
<dbReference type="Proteomes" id="UP000220799">
    <property type="component" value="Segment"/>
</dbReference>
<dbReference type="Proteomes" id="UP000220301">
    <property type="component" value="Segment"/>
</dbReference>
<dbReference type="EMBL" id="KX349265">
    <property type="protein sequence ID" value="AOO06005.1"/>
    <property type="molecule type" value="Genomic_DNA"/>
</dbReference>
<dbReference type="EMBL" id="KX349237">
    <property type="protein sequence ID" value="AOO00016.1"/>
    <property type="molecule type" value="Genomic_DNA"/>
</dbReference>
<evidence type="ECO:0000313" key="62">
    <source>
        <dbReference type="Proteomes" id="UP000220375"/>
    </source>
</evidence>
<dbReference type="EMBL" id="KX349255">
    <property type="protein sequence ID" value="AOO03866.1"/>
    <property type="molecule type" value="Genomic_DNA"/>
</dbReference>
<evidence type="ECO:0000313" key="12">
    <source>
        <dbReference type="EMBL" id="AOO00016.1"/>
    </source>
</evidence>
<evidence type="ECO:0000313" key="46">
    <source>
        <dbReference type="EMBL" id="AOO07288.1"/>
    </source>
</evidence>
<dbReference type="Proteomes" id="UP000219978">
    <property type="component" value="Segment"/>
</dbReference>
<dbReference type="EMBL" id="KX349249">
    <property type="protein sequence ID" value="AOO02582.1"/>
    <property type="molecule type" value="Genomic_DNA"/>
</dbReference>
<evidence type="ECO:0000313" key="53">
    <source>
        <dbReference type="EMBL" id="AOO08792.1"/>
    </source>
</evidence>
<dbReference type="EMBL" id="KX349279">
    <property type="protein sequence ID" value="AOO09006.1"/>
    <property type="molecule type" value="Genomic_DNA"/>
</dbReference>
<dbReference type="EMBL" id="KX349270">
    <property type="protein sequence ID" value="AOO07074.1"/>
    <property type="molecule type" value="Genomic_DNA"/>
</dbReference>
<dbReference type="Proteomes" id="UP000220287">
    <property type="component" value="Segment"/>
</dbReference>
<dbReference type="Proteomes" id="UP000220274">
    <property type="component" value="Genome"/>
</dbReference>
<dbReference type="Proteomes" id="UP000220556">
    <property type="component" value="Segment"/>
</dbReference>
<dbReference type="EMBL" id="KX349229">
    <property type="protein sequence ID" value="AON98300.1"/>
    <property type="molecule type" value="Genomic_DNA"/>
</dbReference>
<dbReference type="EMBL" id="KX349275">
    <property type="protein sequence ID" value="AOO08148.1"/>
    <property type="molecule type" value="Genomic_DNA"/>
</dbReference>
<dbReference type="Proteomes" id="UP000219847">
    <property type="component" value="Segment"/>
</dbReference>
<dbReference type="Proteomes" id="UP000219792">
    <property type="component" value="Segment"/>
</dbReference>
<evidence type="ECO:0000313" key="11">
    <source>
        <dbReference type="EMBL" id="AON99801.1"/>
    </source>
</evidence>
<dbReference type="EMBL" id="KX349253">
    <property type="protein sequence ID" value="AOO03438.1"/>
    <property type="molecule type" value="Genomic_DNA"/>
</dbReference>
<evidence type="ECO:0000313" key="56">
    <source>
        <dbReference type="EMBL" id="AOO09435.1"/>
    </source>
</evidence>
<evidence type="ECO:0000313" key="25">
    <source>
        <dbReference type="EMBL" id="AOO02796.1"/>
    </source>
</evidence>
<evidence type="ECO:0000313" key="26">
    <source>
        <dbReference type="EMBL" id="AOO03010.1"/>
    </source>
</evidence>
<dbReference type="Proteomes" id="UP000220862">
    <property type="component" value="Segment"/>
</dbReference>
<dbReference type="Proteomes" id="UP000220813">
    <property type="component" value="Segment"/>
</dbReference>
<dbReference type="EMBL" id="KX349251">
    <property type="protein sequence ID" value="AOO03010.1"/>
    <property type="molecule type" value="Genomic_DNA"/>
</dbReference>
<evidence type="ECO:0000313" key="59">
    <source>
        <dbReference type="EMBL" id="AOO10079.1"/>
    </source>
</evidence>
<dbReference type="EMBL" id="KX349234">
    <property type="protein sequence ID" value="AON99374.1"/>
    <property type="molecule type" value="Genomic_DNA"/>
</dbReference>
<evidence type="ECO:0000313" key="1">
    <source>
        <dbReference type="EMBL" id="AON97657.1"/>
    </source>
</evidence>
<dbReference type="Proteomes" id="UP000220280">
    <property type="component" value="Segment"/>
</dbReference>
<evidence type="ECO:0000313" key="28">
    <source>
        <dbReference type="EMBL" id="AOO03438.1"/>
    </source>
</evidence>
<evidence type="ECO:0000313" key="5">
    <source>
        <dbReference type="EMBL" id="AON98515.1"/>
    </source>
</evidence>
<dbReference type="EMBL" id="KX349274">
    <property type="protein sequence ID" value="AOO07933.1"/>
    <property type="molecule type" value="Genomic_DNA"/>
</dbReference>
<evidence type="ECO:0000313" key="42">
    <source>
        <dbReference type="EMBL" id="AOO06432.1"/>
    </source>
</evidence>
<evidence type="ECO:0000313" key="13">
    <source>
        <dbReference type="EMBL" id="AOO00230.1"/>
    </source>
</evidence>
<dbReference type="Proteomes" id="UP000220738">
    <property type="component" value="Segment"/>
</dbReference>
<evidence type="ECO:0000313" key="29">
    <source>
        <dbReference type="EMBL" id="AOO03652.1"/>
    </source>
</evidence>
<dbReference type="EMBL" id="KX349232">
    <property type="protein sequence ID" value="AON98945.1"/>
    <property type="molecule type" value="Genomic_DNA"/>
</dbReference>
<evidence type="ECO:0000313" key="47">
    <source>
        <dbReference type="EMBL" id="AOO07502.1"/>
    </source>
</evidence>
<dbReference type="Proteomes" id="UP000219973">
    <property type="component" value="Segment"/>
</dbReference>
<dbReference type="Proteomes" id="UP000219765">
    <property type="component" value="Segment"/>
</dbReference>
<dbReference type="Proteomes" id="UP000220787">
    <property type="component" value="Segment"/>
</dbReference>
<dbReference type="EMBL" id="KX349264">
    <property type="protein sequence ID" value="AOO05791.1"/>
    <property type="molecule type" value="Genomic_DNA"/>
</dbReference>
<dbReference type="Proteomes" id="UP000220062">
    <property type="component" value="Segment"/>
</dbReference>
<evidence type="ECO:0000313" key="40">
    <source>
        <dbReference type="EMBL" id="AOO06005.1"/>
    </source>
</evidence>
<evidence type="ECO:0000313" key="20">
    <source>
        <dbReference type="EMBL" id="AOO01727.1"/>
    </source>
</evidence>
<dbReference type="EMBL" id="KX349278">
    <property type="protein sequence ID" value="AOO08792.1"/>
    <property type="molecule type" value="Genomic_DNA"/>
</dbReference>
<dbReference type="Proteomes" id="UP000220084">
    <property type="component" value="Segment"/>
</dbReference>
<evidence type="ECO:0000313" key="21">
    <source>
        <dbReference type="EMBL" id="AOO01941.1"/>
    </source>
</evidence>
<dbReference type="EMBL" id="KX349267">
    <property type="protein sequence ID" value="AOO06432.1"/>
    <property type="molecule type" value="Genomic_DNA"/>
</dbReference>
<dbReference type="Proteomes" id="UP000220968">
    <property type="component" value="Segment"/>
</dbReference>
<dbReference type="EMBL" id="KX349259">
    <property type="protein sequence ID" value="AOO04721.1"/>
    <property type="molecule type" value="Genomic_DNA"/>
</dbReference>
<dbReference type="Proteomes" id="UP000220657">
    <property type="component" value="Segment"/>
</dbReference>
<evidence type="ECO:0000313" key="37">
    <source>
        <dbReference type="EMBL" id="AOO05363.1"/>
    </source>
</evidence>
<dbReference type="EMBL" id="KX349238">
    <property type="protein sequence ID" value="AOO00230.1"/>
    <property type="molecule type" value="Genomic_DNA"/>
</dbReference>
<evidence type="ECO:0000313" key="58">
    <source>
        <dbReference type="EMBL" id="AOO09864.1"/>
    </source>
</evidence>
<dbReference type="EMBL" id="KX349254">
    <property type="protein sequence ID" value="AOO03652.1"/>
    <property type="molecule type" value="Genomic_DNA"/>
</dbReference>
<dbReference type="Proteomes" id="UP000220231">
    <property type="component" value="Segment"/>
</dbReference>
<dbReference type="Proteomes" id="UP000219810">
    <property type="component" value="Segment"/>
</dbReference>
<dbReference type="EMBL" id="KX349239">
    <property type="protein sequence ID" value="AOO00444.1"/>
    <property type="molecule type" value="Genomic_DNA"/>
</dbReference>
<dbReference type="EMBL" id="KX349227">
    <property type="protein sequence ID" value="AON97871.1"/>
    <property type="molecule type" value="Genomic_DNA"/>
</dbReference>
<dbReference type="Proteomes" id="UP000220457">
    <property type="component" value="Segment"/>
</dbReference>
<evidence type="ECO:0000313" key="4">
    <source>
        <dbReference type="EMBL" id="AON98300.1"/>
    </source>
</evidence>
<evidence type="ECO:0000313" key="16">
    <source>
        <dbReference type="EMBL" id="AOO00871.1"/>
    </source>
</evidence>
<dbReference type="Proteomes" id="UP000220729">
    <property type="component" value="Segment"/>
</dbReference>
<evidence type="ECO:0000313" key="32">
    <source>
        <dbReference type="EMBL" id="AOO04294.1"/>
    </source>
</evidence>
<dbReference type="EMBL" id="KX349226">
    <property type="protein sequence ID" value="AON97657.1"/>
    <property type="molecule type" value="Genomic_DNA"/>
</dbReference>
<evidence type="ECO:0000313" key="8">
    <source>
        <dbReference type="EMBL" id="AON99159.1"/>
    </source>
</evidence>
<evidence type="ECO:0000313" key="14">
    <source>
        <dbReference type="EMBL" id="AOO00444.1"/>
    </source>
</evidence>
<evidence type="ECO:0000313" key="48">
    <source>
        <dbReference type="EMBL" id="AOO07717.1"/>
    </source>
</evidence>
<dbReference type="Proteomes" id="UP000220975">
    <property type="component" value="Segment"/>
</dbReference>
<dbReference type="Proteomes" id="UP000220431">
    <property type="component" value="Genome"/>
</dbReference>
<dbReference type="EMBL" id="KX349266">
    <property type="protein sequence ID" value="AOO06218.1"/>
    <property type="molecule type" value="Genomic_DNA"/>
</dbReference>
<dbReference type="Proteomes" id="UP000220960">
    <property type="component" value="Segment"/>
</dbReference>
<dbReference type="EMBL" id="KX349280">
    <property type="protein sequence ID" value="AOO09221.1"/>
    <property type="molecule type" value="Genomic_DNA"/>
</dbReference>
<evidence type="ECO:0000313" key="2">
    <source>
        <dbReference type="EMBL" id="AON97871.1"/>
    </source>
</evidence>
<evidence type="ECO:0000313" key="22">
    <source>
        <dbReference type="EMBL" id="AOO02155.1"/>
    </source>
</evidence>
<dbReference type="Proteomes" id="UP000220656">
    <property type="component" value="Segment"/>
</dbReference>
<evidence type="ECO:0000313" key="49">
    <source>
        <dbReference type="EMBL" id="AOO07933.1"/>
    </source>
</evidence>
<dbReference type="Proteomes" id="UP000220495">
    <property type="component" value="Genome"/>
</dbReference>
<protein>
    <submittedName>
        <fullName evidence="12">Uncharacterized protein</fullName>
    </submittedName>
</protein>
<dbReference type="Proteomes" id="UP000220455">
    <property type="component" value="Segment"/>
</dbReference>
<dbReference type="EMBL" id="KX349258">
    <property type="protein sequence ID" value="AOO04508.1"/>
    <property type="molecule type" value="Genomic_DNA"/>
</dbReference>
<dbReference type="EMBL" id="KX349257">
    <property type="protein sequence ID" value="AOO04294.1"/>
    <property type="molecule type" value="Genomic_DNA"/>
</dbReference>
<dbReference type="Proteomes" id="UP000220874">
    <property type="component" value="Segment"/>
</dbReference>
<dbReference type="EMBL" id="KX349242">
    <property type="protein sequence ID" value="AOO01085.1"/>
    <property type="molecule type" value="Genomic_DNA"/>
</dbReference>
<evidence type="ECO:0000313" key="39">
    <source>
        <dbReference type="EMBL" id="AOO05791.1"/>
    </source>
</evidence>
<dbReference type="EMBL" id="KX349269">
    <property type="protein sequence ID" value="AOO06860.1"/>
    <property type="molecule type" value="Genomic_DNA"/>
</dbReference>
<dbReference type="Proteomes" id="UP000220822">
    <property type="component" value="Genome"/>
</dbReference>
<evidence type="ECO:0000313" key="33">
    <source>
        <dbReference type="EMBL" id="AOO04508.1"/>
    </source>
</evidence>
<gene>
    <name evidence="1" type="ORF">Fa020709_144</name>
    <name evidence="2" type="ORF">Fa100709_144</name>
    <name evidence="3" type="ORF">Fa240709_144</name>
    <name evidence="4" type="ORF">LIS011010_145</name>
    <name evidence="5" type="ORF">LIS021013_145</name>
    <name evidence="6" type="ORF">LIS061010_146</name>
    <name evidence="7" type="ORF">LIS091010_144</name>
    <name evidence="8" type="ORF">LIS111010_144</name>
    <name evidence="9" type="ORF">LIS121010_145</name>
    <name evidence="10" type="ORF">LIS141013_144</name>
    <name evidence="11" type="ORF">NJ_05_1013_143</name>
    <name evidence="12" type="ORF">Np010709_144</name>
    <name evidence="13" type="ORF">Np011112_144</name>
    <name evidence="14" type="ORF">Np030709_144</name>
    <name evidence="15" type="ORF">Np031112_143</name>
    <name evidence="16" type="ORF">Np041112_144</name>
    <name evidence="17" type="ORF">Np060912_144</name>
    <name evidence="18" type="ORF">Np111112_145</name>
    <name evidence="19" type="ORF">Np120912_144</name>
    <name evidence="20" type="ORF">Np140912_144</name>
    <name evidence="21" type="ORF">Np150709_144</name>
    <name evidence="22" type="ORF">Np151112_144</name>
    <name evidence="23" type="ORF">Np191112_143</name>
    <name evidence="24" type="ORF">Np200912_144</name>
    <name evidence="25" type="ORF">Np231112_144</name>
    <name evidence="26" type="ORF">Np241112_144</name>
    <name evidence="27" type="ORF">Np311112_144</name>
    <name evidence="28" type="ORF">Np330912_144</name>
    <name evidence="29" type="ORF">Np361112_144</name>
    <name evidence="30" type="ORF">RW010709_144</name>
    <name evidence="31" type="ORF">RW020113_144</name>
    <name evidence="32" type="ORF">RW020709_144</name>
    <name evidence="33" type="ORF">RW030709_144</name>
    <name evidence="34" type="ORF">RW081112_143</name>
    <name evidence="35" type="ORF">RW110905_144</name>
    <name evidence="36" type="ORF">RW120113_144</name>
    <name evidence="37" type="ORF">RW120709_144</name>
    <name evidence="38" type="ORF">RW141112_144</name>
    <name evidence="39" type="ORF">RW160905_144</name>
    <name evidence="40" type="ORF">RW170113_144</name>
    <name evidence="41" type="ORF">RW260905_143</name>
    <name evidence="42" type="ORF">RW291112_144</name>
    <name evidence="43" type="ORF">RW300905_144</name>
    <name evidence="44" type="ORF">RW340905_144</name>
    <name evidence="45" type="ORF">RW401112_144</name>
    <name evidence="46" type="ORF">Sn250709_144</name>
    <name evidence="47" type="ORF">W1010709_144</name>
    <name evidence="48" type="ORF">W1010910_145</name>
    <name evidence="49" type="ORF">W1030709_146</name>
    <name evidence="50" type="ORF">W1080709_145</name>
    <name evidence="51" type="ORF">W1090709_144</name>
    <name evidence="52" type="ORF">W1120909_145</name>
    <name evidence="53" type="ORF">W1130709_145</name>
    <name evidence="54" type="ORF">W1160709_144</name>
    <name evidence="55" type="ORF">W2020709_145</name>
    <name evidence="56" type="ORF">W2130910_144</name>
    <name evidence="57" type="ORF">W2140910_144</name>
    <name evidence="58" type="ORF">W2320910_145</name>
    <name evidence="59" type="ORF">W2390910_145</name>
</gene>
<dbReference type="Proteomes" id="UP000220290">
    <property type="component" value="Segment"/>
</dbReference>
<dbReference type="EMBL" id="KX349248">
    <property type="protein sequence ID" value="AOO02368.1"/>
    <property type="molecule type" value="Genomic_DNA"/>
</dbReference>
<dbReference type="Proteomes" id="UP000220420">
    <property type="component" value="Segment"/>
</dbReference>
<dbReference type="Proteomes" id="UP000220587">
    <property type="component" value="Segment"/>
</dbReference>
<evidence type="ECO:0000313" key="31">
    <source>
        <dbReference type="EMBL" id="AOO04080.1"/>
    </source>
</evidence>
<name>A0A1D7RF13_9CAUD</name>
<evidence type="ECO:0000313" key="45">
    <source>
        <dbReference type="EMBL" id="AOO07074.1"/>
    </source>
</evidence>
<dbReference type="EMBL" id="KX349243">
    <property type="protein sequence ID" value="AOO01299.1"/>
    <property type="molecule type" value="Genomic_DNA"/>
</dbReference>
<dbReference type="Proteomes" id="UP000220477">
    <property type="component" value="Segment"/>
</dbReference>